<dbReference type="InterPro" id="IPR010902">
    <property type="entry name" value="NUMOD4"/>
</dbReference>
<dbReference type="InterPro" id="IPR003615">
    <property type="entry name" value="HNH_nuc"/>
</dbReference>
<keyword evidence="4" id="KW-1185">Reference proteome</keyword>
<sequence length="114" mass="13138">MSKNEHWAPIDGFPSYEVSTLGRVRRNGRVLAQYKYNTHPDRRPWSRVTLHDDRVPTQRAVHVLVANAFLGERPKGMSVHFKNGISTDARLENLYYGPARSEQTYVKSTKGRIK</sequence>
<comment type="caution">
    <text evidence="3">The sequence shown here is derived from an EMBL/GenBank/DDBJ whole genome shotgun (WGS) entry which is preliminary data.</text>
</comment>
<dbReference type="Gene3D" id="3.90.75.20">
    <property type="match status" value="1"/>
</dbReference>
<protein>
    <recommendedName>
        <fullName evidence="5">HNH nuclease domain-containing protein</fullName>
    </recommendedName>
</protein>
<reference evidence="3" key="1">
    <citation type="submission" date="2016-11" db="EMBL/GenBank/DDBJ databases">
        <title>Genome sequencing of Amycolatopsis regifaucium.</title>
        <authorList>
            <person name="Mayilraj S."/>
            <person name="Kaur N."/>
        </authorList>
    </citation>
    <scope>NUCLEOTIDE SEQUENCE [LARGE SCALE GENOMIC DNA]</scope>
    <source>
        <strain evidence="3">GY080</strain>
    </source>
</reference>
<evidence type="ECO:0000313" key="4">
    <source>
        <dbReference type="Proteomes" id="UP000186883"/>
    </source>
</evidence>
<organism evidence="3 4">
    <name type="scientific">Amycolatopsis regifaucium</name>
    <dbReference type="NCBI Taxonomy" id="546365"/>
    <lineage>
        <taxon>Bacteria</taxon>
        <taxon>Bacillati</taxon>
        <taxon>Actinomycetota</taxon>
        <taxon>Actinomycetes</taxon>
        <taxon>Pseudonocardiales</taxon>
        <taxon>Pseudonocardiaceae</taxon>
        <taxon>Amycolatopsis</taxon>
    </lineage>
</organism>
<dbReference type="EMBL" id="LOBU02000021">
    <property type="protein sequence ID" value="OKA04636.1"/>
    <property type="molecule type" value="Genomic_DNA"/>
</dbReference>
<dbReference type="Pfam" id="PF07463">
    <property type="entry name" value="NUMOD4"/>
    <property type="match status" value="1"/>
</dbReference>
<dbReference type="Proteomes" id="UP000186883">
    <property type="component" value="Unassembled WGS sequence"/>
</dbReference>
<evidence type="ECO:0008006" key="5">
    <source>
        <dbReference type="Google" id="ProtNLM"/>
    </source>
</evidence>
<gene>
    <name evidence="3" type="ORF">ATP06_0229975</name>
</gene>
<dbReference type="RefSeq" id="WP_074038261.1">
    <property type="nucleotide sequence ID" value="NZ_FOPQ01000003.1"/>
</dbReference>
<dbReference type="Pfam" id="PF13392">
    <property type="entry name" value="HNH_3"/>
    <property type="match status" value="1"/>
</dbReference>
<dbReference type="SUPFAM" id="SSF54060">
    <property type="entry name" value="His-Me finger endonucleases"/>
    <property type="match status" value="1"/>
</dbReference>
<evidence type="ECO:0000313" key="3">
    <source>
        <dbReference type="EMBL" id="OKA04636.1"/>
    </source>
</evidence>
<evidence type="ECO:0000259" key="1">
    <source>
        <dbReference type="Pfam" id="PF07463"/>
    </source>
</evidence>
<proteinExistence type="predicted"/>
<feature type="domain" description="HNH nuclease" evidence="2">
    <location>
        <begin position="59"/>
        <end position="100"/>
    </location>
</feature>
<name>A0ABX3DL00_9PSEU</name>
<dbReference type="InterPro" id="IPR044925">
    <property type="entry name" value="His-Me_finger_sf"/>
</dbReference>
<evidence type="ECO:0000259" key="2">
    <source>
        <dbReference type="Pfam" id="PF13392"/>
    </source>
</evidence>
<feature type="domain" description="NUMOD4" evidence="1">
    <location>
        <begin position="5"/>
        <end position="29"/>
    </location>
</feature>
<accession>A0ABX3DL00</accession>